<accession>A0ABY5HDU1</accession>
<evidence type="ECO:0000256" key="1">
    <source>
        <dbReference type="ARBA" id="ARBA00004141"/>
    </source>
</evidence>
<proteinExistence type="inferred from homology"/>
<dbReference type="PROSITE" id="PS50283">
    <property type="entry name" value="NA_SOLUT_SYMP_3"/>
    <property type="match status" value="1"/>
</dbReference>
<keyword evidence="4 7" id="KW-1133">Transmembrane helix</keyword>
<sequence length="108" mass="11464">MGRASKAFEDGYAFMFAASAFPMATVLSGLYIAPRLKRYVNAQTIGDIMEQHFGAPARLCTGLFSLVFCVGILGAQALAVGTVFHAVIGVEVSSGISMTVLRLCITLR</sequence>
<dbReference type="InterPro" id="IPR038377">
    <property type="entry name" value="Na/Glc_symporter_sf"/>
</dbReference>
<evidence type="ECO:0000256" key="5">
    <source>
        <dbReference type="ARBA" id="ARBA00023136"/>
    </source>
</evidence>
<comment type="similarity">
    <text evidence="2 6">Belongs to the sodium:solute symporter (SSF) (TC 2.A.21) family.</text>
</comment>
<reference evidence="8" key="1">
    <citation type="submission" date="2021-04" db="EMBL/GenBank/DDBJ databases">
        <title>Oceanospirillales bacteria with DddD are important DMSP degraders in coastal seawater.</title>
        <authorList>
            <person name="Liu J."/>
        </authorList>
    </citation>
    <scope>NUCLEOTIDE SEQUENCE</scope>
    <source>
        <strain evidence="8">D13-1</strain>
    </source>
</reference>
<keyword evidence="5 7" id="KW-0472">Membrane</keyword>
<protein>
    <recommendedName>
        <fullName evidence="10">Sodium:solute symporter family protein</fullName>
    </recommendedName>
</protein>
<feature type="transmembrane region" description="Helical" evidence="7">
    <location>
        <begin position="55"/>
        <end position="77"/>
    </location>
</feature>
<dbReference type="RefSeq" id="WP_255852561.1">
    <property type="nucleotide sequence ID" value="NZ_CP073347.1"/>
</dbReference>
<name>A0ABY5HDU1_9GAMM</name>
<evidence type="ECO:0000256" key="7">
    <source>
        <dbReference type="SAM" id="Phobius"/>
    </source>
</evidence>
<dbReference type="Proteomes" id="UP001058461">
    <property type="component" value="Chromosome"/>
</dbReference>
<feature type="transmembrane region" description="Helical" evidence="7">
    <location>
        <begin position="83"/>
        <end position="105"/>
    </location>
</feature>
<keyword evidence="9" id="KW-1185">Reference proteome</keyword>
<dbReference type="EMBL" id="CP073347">
    <property type="protein sequence ID" value="UTW10515.1"/>
    <property type="molecule type" value="Genomic_DNA"/>
</dbReference>
<evidence type="ECO:0000256" key="6">
    <source>
        <dbReference type="RuleBase" id="RU362091"/>
    </source>
</evidence>
<evidence type="ECO:0000313" key="8">
    <source>
        <dbReference type="EMBL" id="UTW10515.1"/>
    </source>
</evidence>
<evidence type="ECO:0000256" key="4">
    <source>
        <dbReference type="ARBA" id="ARBA00022989"/>
    </source>
</evidence>
<gene>
    <name evidence="8" type="ORF">KDW95_14575</name>
</gene>
<dbReference type="Pfam" id="PF00474">
    <property type="entry name" value="SSF"/>
    <property type="match status" value="1"/>
</dbReference>
<organism evidence="8 9">
    <name type="scientific">Marinobacterium rhizophilum</name>
    <dbReference type="NCBI Taxonomy" id="420402"/>
    <lineage>
        <taxon>Bacteria</taxon>
        <taxon>Pseudomonadati</taxon>
        <taxon>Pseudomonadota</taxon>
        <taxon>Gammaproteobacteria</taxon>
        <taxon>Oceanospirillales</taxon>
        <taxon>Oceanospirillaceae</taxon>
        <taxon>Marinobacterium</taxon>
    </lineage>
</organism>
<comment type="subcellular location">
    <subcellularLocation>
        <location evidence="1">Membrane</location>
        <topology evidence="1">Multi-pass membrane protein</topology>
    </subcellularLocation>
</comment>
<evidence type="ECO:0000256" key="3">
    <source>
        <dbReference type="ARBA" id="ARBA00022692"/>
    </source>
</evidence>
<evidence type="ECO:0000256" key="2">
    <source>
        <dbReference type="ARBA" id="ARBA00006434"/>
    </source>
</evidence>
<feature type="transmembrane region" description="Helical" evidence="7">
    <location>
        <begin position="12"/>
        <end position="34"/>
    </location>
</feature>
<evidence type="ECO:0008006" key="10">
    <source>
        <dbReference type="Google" id="ProtNLM"/>
    </source>
</evidence>
<dbReference type="InterPro" id="IPR001734">
    <property type="entry name" value="Na/solute_symporter"/>
</dbReference>
<keyword evidence="3 7" id="KW-0812">Transmembrane</keyword>
<dbReference type="Gene3D" id="1.20.1730.10">
    <property type="entry name" value="Sodium/glucose cotransporter"/>
    <property type="match status" value="1"/>
</dbReference>
<evidence type="ECO:0000313" key="9">
    <source>
        <dbReference type="Proteomes" id="UP001058461"/>
    </source>
</evidence>